<dbReference type="Gene3D" id="3.30.70.1070">
    <property type="entry name" value="Sporulation related repeat"/>
    <property type="match status" value="1"/>
</dbReference>
<dbReference type="Pfam" id="PF05036">
    <property type="entry name" value="SPOR"/>
    <property type="match status" value="1"/>
</dbReference>
<dbReference type="InterPro" id="IPR040495">
    <property type="entry name" value="HU-CCDC81_bac_1"/>
</dbReference>
<evidence type="ECO:0000256" key="1">
    <source>
        <dbReference type="SAM" id="Phobius"/>
    </source>
</evidence>
<dbReference type="RefSeq" id="WP_112305491.1">
    <property type="nucleotide sequence ID" value="NZ_QMDV01000002.1"/>
</dbReference>
<dbReference type="GO" id="GO:0042834">
    <property type="term" value="F:peptidoglycan binding"/>
    <property type="evidence" value="ECO:0007669"/>
    <property type="project" value="InterPro"/>
</dbReference>
<dbReference type="InterPro" id="IPR036680">
    <property type="entry name" value="SPOR-like_sf"/>
</dbReference>
<evidence type="ECO:0000313" key="3">
    <source>
        <dbReference type="EMBL" id="RAU83341.1"/>
    </source>
</evidence>
<sequence>MVEKHIKTLLYEHDCVIIPDFGGLITRYVPVQINAVQHTLSPPSKRIAFNEKLTLTDGLLISSIAYRNNITTEEARQLVADFVFQTKAKLEAEKRFELQEIGVFKYNAERRIEFEYVESDNMLEASFGLPEIVARPVRPEESVVLRTLLKETRQEPVHTKLPFRKRLRRYYNIAATLALGGITMTGLYYLSLQSGYDLSSLNPVSYISGNQASANTLQNYTSDVSAEERNAAYQLILPAAEAREVVTESSFFAASESINDSLSIALTESVSTTDKEEVILAEAVKEPIVEKAAEPVLTVSEKTGRFYIVTGGYARLQNAEESRDGILKKGHEAKVIMPLRGSRLYRVSVADFATDAEAKDALRTYRKSFGETIWVLNN</sequence>
<dbReference type="AlphaFoldDB" id="A0A364RGB5"/>
<organism evidence="3 4">
    <name type="scientific">Pontibacter arcticus</name>
    <dbReference type="NCBI Taxonomy" id="2080288"/>
    <lineage>
        <taxon>Bacteria</taxon>
        <taxon>Pseudomonadati</taxon>
        <taxon>Bacteroidota</taxon>
        <taxon>Cytophagia</taxon>
        <taxon>Cytophagales</taxon>
        <taxon>Hymenobacteraceae</taxon>
        <taxon>Pontibacter</taxon>
    </lineage>
</organism>
<gene>
    <name evidence="3" type="ORF">DP923_09040</name>
</gene>
<dbReference type="Proteomes" id="UP000251692">
    <property type="component" value="Unassembled WGS sequence"/>
</dbReference>
<keyword evidence="1" id="KW-1133">Transmembrane helix</keyword>
<name>A0A364RGB5_9BACT</name>
<keyword evidence="4" id="KW-1185">Reference proteome</keyword>
<dbReference type="OrthoDB" id="653949at2"/>
<dbReference type="Pfam" id="PF18175">
    <property type="entry name" value="HU-CCDC81_bac_2"/>
    <property type="match status" value="1"/>
</dbReference>
<protein>
    <submittedName>
        <fullName evidence="3">SPOR domain-containing protein</fullName>
    </submittedName>
</protein>
<dbReference type="InterPro" id="IPR041268">
    <property type="entry name" value="HU-CCDC81_bac_2"/>
</dbReference>
<dbReference type="InterPro" id="IPR007730">
    <property type="entry name" value="SPOR-like_dom"/>
</dbReference>
<dbReference type="SUPFAM" id="SSF110997">
    <property type="entry name" value="Sporulation related repeat"/>
    <property type="match status" value="1"/>
</dbReference>
<feature type="domain" description="SPOR" evidence="2">
    <location>
        <begin position="300"/>
        <end position="378"/>
    </location>
</feature>
<reference evidence="3 4" key="2">
    <citation type="submission" date="2018-07" db="EMBL/GenBank/DDBJ databases">
        <title>Pontibacter sp. 2b14 genomic sequence and assembly.</title>
        <authorList>
            <person name="Du Z.-J."/>
        </authorList>
    </citation>
    <scope>NUCLEOTIDE SEQUENCE [LARGE SCALE GENOMIC DNA]</scope>
    <source>
        <strain evidence="3 4">2b14</strain>
    </source>
</reference>
<dbReference type="PROSITE" id="PS51724">
    <property type="entry name" value="SPOR"/>
    <property type="match status" value="1"/>
</dbReference>
<feature type="transmembrane region" description="Helical" evidence="1">
    <location>
        <begin position="170"/>
        <end position="190"/>
    </location>
</feature>
<comment type="caution">
    <text evidence="3">The sequence shown here is derived from an EMBL/GenBank/DDBJ whole genome shotgun (WGS) entry which is preliminary data.</text>
</comment>
<evidence type="ECO:0000313" key="4">
    <source>
        <dbReference type="Proteomes" id="UP000251692"/>
    </source>
</evidence>
<evidence type="ECO:0000259" key="2">
    <source>
        <dbReference type="PROSITE" id="PS51724"/>
    </source>
</evidence>
<accession>A0A364RGB5</accession>
<dbReference type="EMBL" id="QMDV01000002">
    <property type="protein sequence ID" value="RAU83341.1"/>
    <property type="molecule type" value="Genomic_DNA"/>
</dbReference>
<keyword evidence="1" id="KW-0472">Membrane</keyword>
<keyword evidence="1" id="KW-0812">Transmembrane</keyword>
<reference evidence="3 4" key="1">
    <citation type="submission" date="2018-06" db="EMBL/GenBank/DDBJ databases">
        <authorList>
            <person name="Liu Z.-W."/>
        </authorList>
    </citation>
    <scope>NUCLEOTIDE SEQUENCE [LARGE SCALE GENOMIC DNA]</scope>
    <source>
        <strain evidence="3 4">2b14</strain>
    </source>
</reference>
<proteinExistence type="predicted"/>
<dbReference type="Pfam" id="PF18174">
    <property type="entry name" value="HU-CCDC81_bac_1"/>
    <property type="match status" value="1"/>
</dbReference>